<dbReference type="Gene3D" id="3.40.50.1220">
    <property type="entry name" value="TPP-binding domain"/>
    <property type="match status" value="1"/>
</dbReference>
<evidence type="ECO:0000313" key="2">
    <source>
        <dbReference type="EMBL" id="MBB5081496.1"/>
    </source>
</evidence>
<dbReference type="InterPro" id="IPR029035">
    <property type="entry name" value="DHS-like_NAD/FAD-binding_dom"/>
</dbReference>
<dbReference type="RefSeq" id="WP_184968864.1">
    <property type="nucleotide sequence ID" value="NZ_JACHIN010000010.1"/>
</dbReference>
<proteinExistence type="predicted"/>
<evidence type="ECO:0000313" key="3">
    <source>
        <dbReference type="Proteomes" id="UP000568380"/>
    </source>
</evidence>
<dbReference type="AlphaFoldDB" id="A0A7W8A8C3"/>
<comment type="caution">
    <text evidence="2">The sequence shown here is derived from an EMBL/GenBank/DDBJ whole genome shotgun (WGS) entry which is preliminary data.</text>
</comment>
<name>A0A7W8A8C3_9ACTN</name>
<keyword evidence="3" id="KW-1185">Reference proteome</keyword>
<dbReference type="PANTHER" id="PTHR43153">
    <property type="entry name" value="ELECTRON TRANSFER FLAVOPROTEIN ALPHA"/>
    <property type="match status" value="1"/>
</dbReference>
<accession>A0A7W8A8C3</accession>
<dbReference type="EMBL" id="JACHIN010000010">
    <property type="protein sequence ID" value="MBB5081496.1"/>
    <property type="molecule type" value="Genomic_DNA"/>
</dbReference>
<feature type="domain" description="Electron transfer flavoprotein alpha subunit C-terminal" evidence="1">
    <location>
        <begin position="182"/>
        <end position="261"/>
    </location>
</feature>
<dbReference type="SUPFAM" id="SSF52402">
    <property type="entry name" value="Adenine nucleotide alpha hydrolases-like"/>
    <property type="match status" value="1"/>
</dbReference>
<protein>
    <submittedName>
        <fullName evidence="2">Electron transfer flavoprotein alpha subunit</fullName>
    </submittedName>
</protein>
<sequence>MTGEATVVARDVPEAAALLGMLPRDRPADVVLLGPAEGAQSLPARRVLALPRFADSVDALAAAPAIAAALPRDGLIVLASTPSARDLAGWLAIRRDVPIVCGVRTLRVAGDDIETGQMVNDESARLVHHLDGRRQAVVLTKPPPPGSGFHGQPTVEVDHRAVPDGLARMVAAGGASSGTDTLAAARTVVCVGRGIGRPDHLEVFRRLAERLGASLGATRAVVDAGWLPLSCQIGQTGVSVGPDLYLGFGVSGAAQHLAGMRASRTVVAVNTDRHAALCREADLVVVADAVSFAQALTRALPD</sequence>
<dbReference type="InterPro" id="IPR001308">
    <property type="entry name" value="ETF_a/FixB"/>
</dbReference>
<reference evidence="2 3" key="1">
    <citation type="submission" date="2020-08" db="EMBL/GenBank/DDBJ databases">
        <title>Genomic Encyclopedia of Type Strains, Phase IV (KMG-IV): sequencing the most valuable type-strain genomes for metagenomic binning, comparative biology and taxonomic classification.</title>
        <authorList>
            <person name="Goeker M."/>
        </authorList>
    </citation>
    <scope>NUCLEOTIDE SEQUENCE [LARGE SCALE GENOMIC DNA]</scope>
    <source>
        <strain evidence="2 3">DSM 45385</strain>
    </source>
</reference>
<dbReference type="Pfam" id="PF00766">
    <property type="entry name" value="ETF_alpha"/>
    <property type="match status" value="1"/>
</dbReference>
<dbReference type="GO" id="GO:0050660">
    <property type="term" value="F:flavin adenine dinucleotide binding"/>
    <property type="evidence" value="ECO:0007669"/>
    <property type="project" value="InterPro"/>
</dbReference>
<dbReference type="GO" id="GO:0009055">
    <property type="term" value="F:electron transfer activity"/>
    <property type="evidence" value="ECO:0007669"/>
    <property type="project" value="InterPro"/>
</dbReference>
<evidence type="ECO:0000259" key="1">
    <source>
        <dbReference type="Pfam" id="PF00766"/>
    </source>
</evidence>
<dbReference type="SUPFAM" id="SSF52467">
    <property type="entry name" value="DHS-like NAD/FAD-binding domain"/>
    <property type="match status" value="1"/>
</dbReference>
<dbReference type="Proteomes" id="UP000568380">
    <property type="component" value="Unassembled WGS sequence"/>
</dbReference>
<dbReference type="Gene3D" id="3.40.50.620">
    <property type="entry name" value="HUPs"/>
    <property type="match status" value="1"/>
</dbReference>
<dbReference type="InterPro" id="IPR014729">
    <property type="entry name" value="Rossmann-like_a/b/a_fold"/>
</dbReference>
<dbReference type="GO" id="GO:0033539">
    <property type="term" value="P:fatty acid beta-oxidation using acyl-CoA dehydrogenase"/>
    <property type="evidence" value="ECO:0007669"/>
    <property type="project" value="TreeGrafter"/>
</dbReference>
<gene>
    <name evidence="2" type="ORF">HNR40_006991</name>
</gene>
<dbReference type="InterPro" id="IPR014731">
    <property type="entry name" value="ETF_asu_C"/>
</dbReference>
<organism evidence="2 3">
    <name type="scientific">Nonomuraea endophytica</name>
    <dbReference type="NCBI Taxonomy" id="714136"/>
    <lineage>
        <taxon>Bacteria</taxon>
        <taxon>Bacillati</taxon>
        <taxon>Actinomycetota</taxon>
        <taxon>Actinomycetes</taxon>
        <taxon>Streptosporangiales</taxon>
        <taxon>Streptosporangiaceae</taxon>
        <taxon>Nonomuraea</taxon>
    </lineage>
</organism>
<dbReference type="PANTHER" id="PTHR43153:SF1">
    <property type="entry name" value="ELECTRON TRANSFER FLAVOPROTEIN SUBUNIT ALPHA, MITOCHONDRIAL"/>
    <property type="match status" value="1"/>
</dbReference>